<dbReference type="PANTHER" id="PTHR22911">
    <property type="entry name" value="ACYL-MALONYL CONDENSING ENZYME-RELATED"/>
    <property type="match status" value="1"/>
</dbReference>
<dbReference type="EMBL" id="CP113162">
    <property type="protein sequence ID" value="WEF51925.1"/>
    <property type="molecule type" value="Genomic_DNA"/>
</dbReference>
<feature type="transmembrane region" description="Helical" evidence="1">
    <location>
        <begin position="12"/>
        <end position="31"/>
    </location>
</feature>
<dbReference type="Proteomes" id="UP001213907">
    <property type="component" value="Chromosome"/>
</dbReference>
<dbReference type="PANTHER" id="PTHR22911:SF137">
    <property type="entry name" value="SOLUTE CARRIER FAMILY 35 MEMBER G2-RELATED"/>
    <property type="match status" value="1"/>
</dbReference>
<name>A0ABY8BPM3_AFICR</name>
<dbReference type="RefSeq" id="WP_275247507.1">
    <property type="nucleotide sequence ID" value="NZ_BAABDX010000001.1"/>
</dbReference>
<feature type="transmembrane region" description="Helical" evidence="1">
    <location>
        <begin position="71"/>
        <end position="92"/>
    </location>
</feature>
<evidence type="ECO:0000256" key="1">
    <source>
        <dbReference type="SAM" id="Phobius"/>
    </source>
</evidence>
<accession>A0ABY8BPM3</accession>
<keyword evidence="4" id="KW-1185">Reference proteome</keyword>
<dbReference type="Gene3D" id="1.10.3730.20">
    <property type="match status" value="1"/>
</dbReference>
<proteinExistence type="predicted"/>
<dbReference type="InterPro" id="IPR000620">
    <property type="entry name" value="EamA_dom"/>
</dbReference>
<feature type="transmembrane region" description="Helical" evidence="1">
    <location>
        <begin position="38"/>
        <end position="59"/>
    </location>
</feature>
<reference evidence="3 4" key="1">
    <citation type="submission" date="2022-11" db="EMBL/GenBank/DDBJ databases">
        <authorList>
            <person name="Siebert D."/>
            <person name="Busche T."/>
            <person name="Saydam E."/>
            <person name="Kalinowski J."/>
            <person name="Ruckert C."/>
            <person name="Blombach B."/>
        </authorList>
    </citation>
    <scope>NUCLEOTIDE SEQUENCE [LARGE SCALE GENOMIC DNA]</scope>
    <source>
        <strain evidence="3 4">DSM 1083</strain>
    </source>
</reference>
<feature type="transmembrane region" description="Helical" evidence="1">
    <location>
        <begin position="104"/>
        <end position="121"/>
    </location>
</feature>
<protein>
    <submittedName>
        <fullName evidence="3">EamA family transporter</fullName>
    </submittedName>
</protein>
<dbReference type="Pfam" id="PF00892">
    <property type="entry name" value="EamA"/>
    <property type="match status" value="1"/>
</dbReference>
<organism evidence="3 4">
    <name type="scientific">Afipia carboxydohydrogena</name>
    <name type="common">Pseudomonas carboxydohydrogena</name>
    <dbReference type="NCBI Taxonomy" id="290"/>
    <lineage>
        <taxon>Bacteria</taxon>
        <taxon>Pseudomonadati</taxon>
        <taxon>Pseudomonadota</taxon>
        <taxon>Alphaproteobacteria</taxon>
        <taxon>Hyphomicrobiales</taxon>
        <taxon>Nitrobacteraceae</taxon>
        <taxon>Afipia</taxon>
    </lineage>
</organism>
<keyword evidence="1" id="KW-1133">Transmembrane helix</keyword>
<dbReference type="InterPro" id="IPR037185">
    <property type="entry name" value="EmrE-like"/>
</dbReference>
<feature type="domain" description="EamA" evidence="2">
    <location>
        <begin position="8"/>
        <end position="143"/>
    </location>
</feature>
<keyword evidence="1" id="KW-0472">Membrane</keyword>
<evidence type="ECO:0000313" key="4">
    <source>
        <dbReference type="Proteomes" id="UP001213907"/>
    </source>
</evidence>
<dbReference type="SUPFAM" id="SSF103481">
    <property type="entry name" value="Multidrug resistance efflux transporter EmrE"/>
    <property type="match status" value="1"/>
</dbReference>
<evidence type="ECO:0000259" key="2">
    <source>
        <dbReference type="Pfam" id="PF00892"/>
    </source>
</evidence>
<keyword evidence="1" id="KW-0812">Transmembrane</keyword>
<sequence length="146" mass="15551">MSTGVWSSWQIWALLSATFAALTAIFAKLGVEDINPDLATFIRTVIVLISLALILFATNQFKSPGNISTKTWAFLLLSGLGTGASWLCYFRALKLGPATLVAPIDKLSVVLVALFGVVFLGERPSTSNWLGIALIAAGAVVIVLKR</sequence>
<gene>
    <name evidence="3" type="ORF">AFIC_000380</name>
</gene>
<feature type="transmembrane region" description="Helical" evidence="1">
    <location>
        <begin position="127"/>
        <end position="144"/>
    </location>
</feature>
<evidence type="ECO:0000313" key="3">
    <source>
        <dbReference type="EMBL" id="WEF51925.1"/>
    </source>
</evidence>